<comment type="caution">
    <text evidence="2">The sequence shown here is derived from an EMBL/GenBank/DDBJ whole genome shotgun (WGS) entry which is preliminary data.</text>
</comment>
<dbReference type="Proteomes" id="UP001384579">
    <property type="component" value="Unassembled WGS sequence"/>
</dbReference>
<feature type="non-terminal residue" evidence="2">
    <location>
        <position position="1"/>
    </location>
</feature>
<evidence type="ECO:0000256" key="1">
    <source>
        <dbReference type="SAM" id="MobiDB-lite"/>
    </source>
</evidence>
<dbReference type="EMBL" id="JBBLXS010000816">
    <property type="protein sequence ID" value="MEK0188892.1"/>
    <property type="molecule type" value="Genomic_DNA"/>
</dbReference>
<evidence type="ECO:0000313" key="2">
    <source>
        <dbReference type="EMBL" id="MEK0188892.1"/>
    </source>
</evidence>
<feature type="region of interest" description="Disordered" evidence="1">
    <location>
        <begin position="1"/>
        <end position="28"/>
    </location>
</feature>
<proteinExistence type="predicted"/>
<accession>A0ABU8YWP7</accession>
<keyword evidence="3" id="KW-1185">Reference proteome</keyword>
<name>A0ABU8YWP7_9CYAN</name>
<gene>
    <name evidence="2" type="ORF">WMG39_29190</name>
</gene>
<reference evidence="2 3" key="1">
    <citation type="journal article" date="2020" name="Harmful Algae">
        <title>Molecular and morphological characterization of a novel dihydroanatoxin-a producing Microcoleus species (cyanobacteria) from the Russian River, California, USA.</title>
        <authorList>
            <person name="Conklin K.Y."/>
            <person name="Stancheva R."/>
            <person name="Otten T.G."/>
            <person name="Fadness R."/>
            <person name="Boyer G.L."/>
            <person name="Read B."/>
            <person name="Zhang X."/>
            <person name="Sheath R.G."/>
        </authorList>
    </citation>
    <scope>NUCLEOTIDE SEQUENCE [LARGE SCALE GENOMIC DNA]</scope>
    <source>
        <strain evidence="2 3">PTRS2</strain>
    </source>
</reference>
<sequence length="79" mass="8343">FLANCESRKKLRVSPMSGKPKLPGGNAILDWSKGNGELGMGNGELGMGNGELGMGNWEWGIGNGELGMGNWEWGIGHKA</sequence>
<organism evidence="2 3">
    <name type="scientific">Microcoleus anatoxicus PTRS2</name>
    <dbReference type="NCBI Taxonomy" id="2705321"/>
    <lineage>
        <taxon>Bacteria</taxon>
        <taxon>Bacillati</taxon>
        <taxon>Cyanobacteriota</taxon>
        <taxon>Cyanophyceae</taxon>
        <taxon>Oscillatoriophycideae</taxon>
        <taxon>Oscillatoriales</taxon>
        <taxon>Microcoleaceae</taxon>
        <taxon>Microcoleus</taxon>
        <taxon>Microcoleus anatoxicus</taxon>
    </lineage>
</organism>
<protein>
    <submittedName>
        <fullName evidence="2">Uncharacterized protein</fullName>
    </submittedName>
</protein>
<evidence type="ECO:0000313" key="3">
    <source>
        <dbReference type="Proteomes" id="UP001384579"/>
    </source>
</evidence>
<dbReference type="RefSeq" id="WP_340542292.1">
    <property type="nucleotide sequence ID" value="NZ_JBBLXS010000816.1"/>
</dbReference>